<sequence>MAFIDGLLDLLFKDGHRPAEVVYGEPAGPVRVHAEEHPGGAALAVLLWRGRVHLVKYDPPEHGGPRKGGCPGCLAGFVGLQQVPGHTPEPVPGGGAAARGLGPGDERAAAELAGALLGGGSPPGTAAVLDPGTGGVRLCRVPPRTGCARCAPEAPATAARFSSPAEDLAKQGRAPRGPRNPPPTLTADYVGAHTLFKEPLVDLDSPIASAQVSLPLADGTREPAAGRSRSFAQSRLTAVLEGLERYAGFHHRAGEGRIEASLRELGDAAIDPRTLGHHSEEQYRGEGFPFTPLDEDETVPWVEVSPVREGGAPRRLPEAALYWAHRGGGRKAFFHDTSNGFALGQTPEEAALHGILEVVERDAFMLTWYRRLRLPEIGADGALTDLVDRVEVFTGFRVRLFWAALDTGIPVVIALAERASPTGPCRFVSAGAGLHPEPAAESAVMELAGLVTAVCADFRGNADRARELARDFGAVRTLDDHSLLGALPSSAHWFDFLTGSEGPSVGLSELAAGAPENATVRDDLRHVADRLAGAGAEAYVADMTTAELRWRGLVCVRAFVPGFLPMTFGHRYRRMEGLPRLHREQSPFPSLLGSEERPEDIPPHPFS</sequence>
<dbReference type="RefSeq" id="WP_270677222.1">
    <property type="nucleotide sequence ID" value="NZ_JAQFWP010000012.1"/>
</dbReference>
<reference evidence="3" key="1">
    <citation type="submission" date="2023-01" db="EMBL/GenBank/DDBJ databases">
        <title>Draft genome sequence of Nocardiopsis sp. LSu2-4 isolated from halophytes.</title>
        <authorList>
            <person name="Duangmal K."/>
            <person name="Chantavorakit T."/>
        </authorList>
    </citation>
    <scope>NUCLEOTIDE SEQUENCE</scope>
    <source>
        <strain evidence="3">LSu2-4</strain>
    </source>
</reference>
<dbReference type="Gene3D" id="3.30.160.660">
    <property type="match status" value="1"/>
</dbReference>
<dbReference type="NCBIfam" id="TIGR03604">
    <property type="entry name" value="TOMM_cyclo_SagD"/>
    <property type="match status" value="1"/>
</dbReference>
<evidence type="ECO:0000313" key="3">
    <source>
        <dbReference type="EMBL" id="MDA2804664.1"/>
    </source>
</evidence>
<protein>
    <submittedName>
        <fullName evidence="3">YcaO-like family protein</fullName>
    </submittedName>
</protein>
<keyword evidence="4" id="KW-1185">Reference proteome</keyword>
<dbReference type="InterPro" id="IPR003776">
    <property type="entry name" value="YcaO-like_dom"/>
</dbReference>
<dbReference type="EMBL" id="JAQFWP010000012">
    <property type="protein sequence ID" value="MDA2804664.1"/>
    <property type="molecule type" value="Genomic_DNA"/>
</dbReference>
<comment type="caution">
    <text evidence="3">The sequence shown here is derived from an EMBL/GenBank/DDBJ whole genome shotgun (WGS) entry which is preliminary data.</text>
</comment>
<dbReference type="Proteomes" id="UP001165685">
    <property type="component" value="Unassembled WGS sequence"/>
</dbReference>
<organism evidence="3 4">
    <name type="scientific">Nocardiopsis suaedae</name>
    <dbReference type="NCBI Taxonomy" id="3018444"/>
    <lineage>
        <taxon>Bacteria</taxon>
        <taxon>Bacillati</taxon>
        <taxon>Actinomycetota</taxon>
        <taxon>Actinomycetes</taxon>
        <taxon>Streptosporangiales</taxon>
        <taxon>Nocardiopsidaceae</taxon>
        <taxon>Nocardiopsis</taxon>
    </lineage>
</organism>
<dbReference type="PROSITE" id="PS51664">
    <property type="entry name" value="YCAO"/>
    <property type="match status" value="1"/>
</dbReference>
<name>A0ABT4TK80_9ACTN</name>
<accession>A0ABT4TK80</accession>
<dbReference type="InterPro" id="IPR027624">
    <property type="entry name" value="TOMM_cyclo_SagD"/>
</dbReference>
<evidence type="ECO:0000256" key="1">
    <source>
        <dbReference type="SAM" id="MobiDB-lite"/>
    </source>
</evidence>
<feature type="region of interest" description="Disordered" evidence="1">
    <location>
        <begin position="158"/>
        <end position="186"/>
    </location>
</feature>
<evidence type="ECO:0000259" key="2">
    <source>
        <dbReference type="PROSITE" id="PS51664"/>
    </source>
</evidence>
<dbReference type="Gene3D" id="3.30.40.250">
    <property type="match status" value="1"/>
</dbReference>
<dbReference type="Pfam" id="PF02624">
    <property type="entry name" value="YcaO"/>
    <property type="match status" value="1"/>
</dbReference>
<dbReference type="PANTHER" id="PTHR37809">
    <property type="entry name" value="RIBOSOMAL PROTEIN S12 METHYLTHIOTRANSFERASE ACCESSORY FACTOR YCAO"/>
    <property type="match status" value="1"/>
</dbReference>
<feature type="domain" description="YcaO" evidence="2">
    <location>
        <begin position="226"/>
        <end position="607"/>
    </location>
</feature>
<feature type="region of interest" description="Disordered" evidence="1">
    <location>
        <begin position="584"/>
        <end position="607"/>
    </location>
</feature>
<evidence type="ECO:0000313" key="4">
    <source>
        <dbReference type="Proteomes" id="UP001165685"/>
    </source>
</evidence>
<proteinExistence type="predicted"/>
<dbReference type="PANTHER" id="PTHR37809:SF1">
    <property type="entry name" value="RIBOSOMAL PROTEIN S12 METHYLTHIOTRANSFERASE ACCESSORY FACTOR YCAO"/>
    <property type="match status" value="1"/>
</dbReference>
<feature type="compositionally biased region" description="Basic and acidic residues" evidence="1">
    <location>
        <begin position="594"/>
        <end position="607"/>
    </location>
</feature>
<dbReference type="Gene3D" id="3.30.1330.230">
    <property type="match status" value="1"/>
</dbReference>
<gene>
    <name evidence="3" type="ORF">O4U47_09085</name>
</gene>